<dbReference type="AlphaFoldDB" id="A0AAN9SNC0"/>
<dbReference type="Proteomes" id="UP001386955">
    <property type="component" value="Unassembled WGS sequence"/>
</dbReference>
<name>A0AAN9SNC0_PSOTE</name>
<keyword evidence="2" id="KW-1185">Reference proteome</keyword>
<accession>A0AAN9SNC0</accession>
<comment type="caution">
    <text evidence="1">The sequence shown here is derived from an EMBL/GenBank/DDBJ whole genome shotgun (WGS) entry which is preliminary data.</text>
</comment>
<gene>
    <name evidence="1" type="ORF">VNO78_17341</name>
</gene>
<protein>
    <submittedName>
        <fullName evidence="1">Uncharacterized protein</fullName>
    </submittedName>
</protein>
<evidence type="ECO:0000313" key="2">
    <source>
        <dbReference type="Proteomes" id="UP001386955"/>
    </source>
</evidence>
<organism evidence="1 2">
    <name type="scientific">Psophocarpus tetragonolobus</name>
    <name type="common">Winged bean</name>
    <name type="synonym">Dolichos tetragonolobus</name>
    <dbReference type="NCBI Taxonomy" id="3891"/>
    <lineage>
        <taxon>Eukaryota</taxon>
        <taxon>Viridiplantae</taxon>
        <taxon>Streptophyta</taxon>
        <taxon>Embryophyta</taxon>
        <taxon>Tracheophyta</taxon>
        <taxon>Spermatophyta</taxon>
        <taxon>Magnoliopsida</taxon>
        <taxon>eudicotyledons</taxon>
        <taxon>Gunneridae</taxon>
        <taxon>Pentapetalae</taxon>
        <taxon>rosids</taxon>
        <taxon>fabids</taxon>
        <taxon>Fabales</taxon>
        <taxon>Fabaceae</taxon>
        <taxon>Papilionoideae</taxon>
        <taxon>50 kb inversion clade</taxon>
        <taxon>NPAAA clade</taxon>
        <taxon>indigoferoid/millettioid clade</taxon>
        <taxon>Phaseoleae</taxon>
        <taxon>Psophocarpus</taxon>
    </lineage>
</organism>
<reference evidence="1 2" key="1">
    <citation type="submission" date="2024-01" db="EMBL/GenBank/DDBJ databases">
        <title>The genomes of 5 underutilized Papilionoideae crops provide insights into root nodulation and disease resistanc.</title>
        <authorList>
            <person name="Jiang F."/>
        </authorList>
    </citation>
    <scope>NUCLEOTIDE SEQUENCE [LARGE SCALE GENOMIC DNA]</scope>
    <source>
        <strain evidence="1">DUOXIRENSHENG_FW03</strain>
        <tissue evidence="1">Leaves</tissue>
    </source>
</reference>
<dbReference type="EMBL" id="JAYMYS010000004">
    <property type="protein sequence ID" value="KAK7396377.1"/>
    <property type="molecule type" value="Genomic_DNA"/>
</dbReference>
<sequence>MSYSGHPEGVEICPQPFPQHLMSPLKEIFDTIHNQVAKIEDDLKDEGKTIATERSHDKVGVLNSSKFLAFLFACSKQTILEQREVVES</sequence>
<proteinExistence type="predicted"/>
<evidence type="ECO:0000313" key="1">
    <source>
        <dbReference type="EMBL" id="KAK7396377.1"/>
    </source>
</evidence>